<dbReference type="SUPFAM" id="SSF82607">
    <property type="entry name" value="YbaB-like"/>
    <property type="match status" value="1"/>
</dbReference>
<protein>
    <submittedName>
        <fullName evidence="1">DNA-binding protein</fullName>
    </submittedName>
</protein>
<dbReference type="InterPro" id="IPR004401">
    <property type="entry name" value="YbaB/EbfC"/>
</dbReference>
<name>A0A2M6K872_9BACT</name>
<dbReference type="GO" id="GO:0003677">
    <property type="term" value="F:DNA binding"/>
    <property type="evidence" value="ECO:0007669"/>
    <property type="project" value="UniProtKB-KW"/>
</dbReference>
<dbReference type="AlphaFoldDB" id="A0A2M6K872"/>
<organism evidence="1 2">
    <name type="scientific">Candidatus Falkowbacteria bacterium CG11_big_fil_rev_8_21_14_0_20_39_10</name>
    <dbReference type="NCBI Taxonomy" id="1974570"/>
    <lineage>
        <taxon>Bacteria</taxon>
        <taxon>Candidatus Falkowiibacteriota</taxon>
    </lineage>
</organism>
<gene>
    <name evidence="1" type="ORF">COV49_03995</name>
</gene>
<evidence type="ECO:0000313" key="2">
    <source>
        <dbReference type="Proteomes" id="UP000230869"/>
    </source>
</evidence>
<dbReference type="Proteomes" id="UP000230869">
    <property type="component" value="Unassembled WGS sequence"/>
</dbReference>
<dbReference type="Gene3D" id="3.30.1310.10">
    <property type="entry name" value="Nucleoid-associated protein YbaB-like domain"/>
    <property type="match status" value="1"/>
</dbReference>
<dbReference type="Pfam" id="PF02575">
    <property type="entry name" value="YbaB_DNA_bd"/>
    <property type="match status" value="1"/>
</dbReference>
<reference evidence="1 2" key="1">
    <citation type="submission" date="2017-09" db="EMBL/GenBank/DDBJ databases">
        <title>Depth-based differentiation of microbial function through sediment-hosted aquifers and enrichment of novel symbionts in the deep terrestrial subsurface.</title>
        <authorList>
            <person name="Probst A.J."/>
            <person name="Ladd B."/>
            <person name="Jarett J.K."/>
            <person name="Geller-Mcgrath D.E."/>
            <person name="Sieber C.M."/>
            <person name="Emerson J.B."/>
            <person name="Anantharaman K."/>
            <person name="Thomas B.C."/>
            <person name="Malmstrom R."/>
            <person name="Stieglmeier M."/>
            <person name="Klingl A."/>
            <person name="Woyke T."/>
            <person name="Ryan C.M."/>
            <person name="Banfield J.F."/>
        </authorList>
    </citation>
    <scope>NUCLEOTIDE SEQUENCE [LARGE SCALE GENOMIC DNA]</scope>
    <source>
        <strain evidence="1">CG11_big_fil_rev_8_21_14_0_20_39_10</strain>
    </source>
</reference>
<dbReference type="EMBL" id="PCWW01000069">
    <property type="protein sequence ID" value="PIR12849.1"/>
    <property type="molecule type" value="Genomic_DNA"/>
</dbReference>
<dbReference type="PIRSF" id="PIRSF004555">
    <property type="entry name" value="UCP004555"/>
    <property type="match status" value="1"/>
</dbReference>
<keyword evidence="1" id="KW-0238">DNA-binding</keyword>
<sequence>MFNKLKHLKDLRSQAKTLQNSLAGESVTVKKNGVKITMDGNMEITSIDISEDLSKEKLEETLKDLINQAIKKTQRIMAQKMQAMGGFPGLT</sequence>
<dbReference type="InterPro" id="IPR036894">
    <property type="entry name" value="YbaB-like_sf"/>
</dbReference>
<comment type="caution">
    <text evidence="1">The sequence shown here is derived from an EMBL/GenBank/DDBJ whole genome shotgun (WGS) entry which is preliminary data.</text>
</comment>
<proteinExistence type="predicted"/>
<accession>A0A2M6K872</accession>
<evidence type="ECO:0000313" key="1">
    <source>
        <dbReference type="EMBL" id="PIR12849.1"/>
    </source>
</evidence>